<dbReference type="Pfam" id="PF18883">
    <property type="entry name" value="AC_1"/>
    <property type="match status" value="1"/>
</dbReference>
<dbReference type="InterPro" id="IPR024973">
    <property type="entry name" value="ESPR"/>
</dbReference>
<name>A0A828U7L5_ECOLX</name>
<dbReference type="InterPro" id="IPR006315">
    <property type="entry name" value="OM_autotransptr_brl_dom"/>
</dbReference>
<dbReference type="Pfam" id="PF13018">
    <property type="entry name" value="ESPR"/>
    <property type="match status" value="1"/>
</dbReference>
<dbReference type="InterPro" id="IPR012332">
    <property type="entry name" value="Autotransporter_pectin_lyase_C"/>
</dbReference>
<keyword evidence="1" id="KW-0732">Signal</keyword>
<dbReference type="EMBL" id="AIFC01000024">
    <property type="protein sequence ID" value="EHU44470.1"/>
    <property type="molecule type" value="Genomic_DNA"/>
</dbReference>
<dbReference type="InterPro" id="IPR036709">
    <property type="entry name" value="Autotransporte_beta_dom_sf"/>
</dbReference>
<dbReference type="GO" id="GO:0019867">
    <property type="term" value="C:outer membrane"/>
    <property type="evidence" value="ECO:0007669"/>
    <property type="project" value="InterPro"/>
</dbReference>
<dbReference type="InterPro" id="IPR013425">
    <property type="entry name" value="Autotrns_rpt"/>
</dbReference>
<feature type="region of interest" description="Disordered" evidence="3">
    <location>
        <begin position="718"/>
        <end position="741"/>
    </location>
</feature>
<dbReference type="Proteomes" id="UP000005272">
    <property type="component" value="Unassembled WGS sequence"/>
</dbReference>
<dbReference type="PANTHER" id="PTHR35037:SF3">
    <property type="entry name" value="C-TERMINAL REGION OF AIDA-LIKE PROTEIN"/>
    <property type="match status" value="1"/>
</dbReference>
<dbReference type="AlphaFoldDB" id="A0A828U7L5"/>
<protein>
    <submittedName>
        <fullName evidence="5">Outer membrane autotransporter barrel domain protein</fullName>
    </submittedName>
</protein>
<dbReference type="NCBIfam" id="TIGR02601">
    <property type="entry name" value="autotrns_rpt"/>
    <property type="match status" value="2"/>
</dbReference>
<evidence type="ECO:0000256" key="3">
    <source>
        <dbReference type="SAM" id="MobiDB-lite"/>
    </source>
</evidence>
<accession>A0A828U7L5</accession>
<dbReference type="PROSITE" id="PS51208">
    <property type="entry name" value="AUTOTRANSPORTER"/>
    <property type="match status" value="1"/>
</dbReference>
<dbReference type="SUPFAM" id="SSF51126">
    <property type="entry name" value="Pectin lyase-like"/>
    <property type="match status" value="2"/>
</dbReference>
<dbReference type="InterPro" id="IPR043990">
    <property type="entry name" value="AC_1"/>
</dbReference>
<dbReference type="InterPro" id="IPR051551">
    <property type="entry name" value="Autotransporter_adhesion"/>
</dbReference>
<sequence length="1057" mass="111415">MNRTYNIVWNAARNMYVVASELSRGDSRMKTQVRSVAAMVLLALSPLSAQAESTSEVTNAMVTGETVDASDRQHSYSSGMAISAYSGSPLDKGASLKAQVDNVLELESGNAYILNGESQSFDSVSVGVGSMLDLDGGELTIGHGSRYRWVSFFEGIVTGSGLLNLYSELNIRSTSDLSGLSATINIEQGAQVISETTNLGRGDIVVDGLLSIFSPAGGDLSNSLSGSGEVSTVWDLTVSGDNDSFNGTWIIGANKDMDADLAVADASALGAGNIINGGTLTLRGAEDWTLNSGNVISDYNTYDGDTIVGSYVGKVVKEDANTITVAHANTYSGGTGIEAGTLNADHTGALGTGDVANYATLNLNAAGQYTLTNITTFDGGTTSLAAGATLATGILDQQDGSVLSINLGTDASSPIITAHDASLGGTLNITGIGNINNPLTHDPYAFTLIDADNAINGDFDTLTVAGMEARKVDFLTVDSHVNSADDTQYELTTSLSWYADEKLAATDAHGTFTLSDPNENFTLNTELVDVNPNSVTGWDGKTLTKAGDGTLTLNVANTWSGDTRVNDGTLWLTDSGVIGASGSTQAVNVAEGATFGGSGVVNGDVYNSGNIAMSHGGETGNTLTINGNYHGDNGSQININSQLGDDSSPTDKLVISGDTSGNTMVYVANVNGKGAQTKNGIEVIDVGGQSSGTFEQGNRVQIGLYEYRLYEDGGDWYLRSQSSVPPEPDDGDCSGTDDTPVTPQYRPDIGAYLGNQWMVRNLQMQTLYDREGSQYHNEDGSVWMRFKAGNAASQAADGNVDINNNYSQIQLGGDILTWGNGVQSLKAGGMASYVNADTDSTSNRGADGSQFSASGNVGGYNLGIYATWFADAQHHRGLYVDSWYQYGFYNNSVQNGSEGSESYDSTAQAASLEGGYRYDIALENQHTLSLTPQAQVVWQRYSADSVTDNNGTRISGQDSDNWNTRLGLRVDGKLHKNKTSIIQPFAEVNWLYTSGDVAVSFDDAETKQGIPSNRVQAKVGIQVNLDSQWSITGQVVGETGSHNYNDLNGSLNLRYSW</sequence>
<dbReference type="Pfam" id="PF03797">
    <property type="entry name" value="Autotransporter"/>
    <property type="match status" value="1"/>
</dbReference>
<dbReference type="SMART" id="SM00869">
    <property type="entry name" value="Autotransporter"/>
    <property type="match status" value="1"/>
</dbReference>
<feature type="domain" description="Autotransporter" evidence="4">
    <location>
        <begin position="775"/>
        <end position="1057"/>
    </location>
</feature>
<dbReference type="InterPro" id="IPR011050">
    <property type="entry name" value="Pectin_lyase_fold/virulence"/>
</dbReference>
<dbReference type="RefSeq" id="WP_001082404.1">
    <property type="nucleotide sequence ID" value="NZ_AIFC01000024.1"/>
</dbReference>
<dbReference type="NCBIfam" id="TIGR01414">
    <property type="entry name" value="autotrans_barl"/>
    <property type="match status" value="1"/>
</dbReference>
<dbReference type="InterPro" id="IPR005546">
    <property type="entry name" value="Autotransporte_beta"/>
</dbReference>
<dbReference type="Pfam" id="PF12951">
    <property type="entry name" value="PATR"/>
    <property type="match status" value="2"/>
</dbReference>
<gene>
    <name evidence="5" type="ORF">ECDEC2D_2950</name>
</gene>
<dbReference type="CDD" id="cd01344">
    <property type="entry name" value="PL2_Passenger_AT"/>
    <property type="match status" value="1"/>
</dbReference>
<evidence type="ECO:0000256" key="1">
    <source>
        <dbReference type="ARBA" id="ARBA00022729"/>
    </source>
</evidence>
<evidence type="ECO:0000313" key="5">
    <source>
        <dbReference type="EMBL" id="EHU44470.1"/>
    </source>
</evidence>
<dbReference type="Gene3D" id="2.40.128.130">
    <property type="entry name" value="Autotransporter beta-domain"/>
    <property type="match status" value="1"/>
</dbReference>
<evidence type="ECO:0000256" key="2">
    <source>
        <dbReference type="ARBA" id="ARBA00023026"/>
    </source>
</evidence>
<keyword evidence="2" id="KW-0843">Virulence</keyword>
<organism evidence="5 6">
    <name type="scientific">Escherichia coli DEC2D</name>
    <dbReference type="NCBI Taxonomy" id="868141"/>
    <lineage>
        <taxon>Bacteria</taxon>
        <taxon>Pseudomonadati</taxon>
        <taxon>Pseudomonadota</taxon>
        <taxon>Gammaproteobacteria</taxon>
        <taxon>Enterobacterales</taxon>
        <taxon>Enterobacteriaceae</taxon>
        <taxon>Escherichia</taxon>
    </lineage>
</organism>
<reference evidence="5 6" key="1">
    <citation type="journal article" date="2012" name="J. Bacteriol.">
        <title>Draft Genome Sequences of the Diarrheagenic Escherichia coli Collection.</title>
        <authorList>
            <person name="Hazen T.H."/>
            <person name="Sahl J.W."/>
            <person name="Redman J.C."/>
            <person name="Morris C.R."/>
            <person name="Daugherty S.C."/>
            <person name="Chibucos M.C."/>
            <person name="Sengamalay N.A."/>
            <person name="Fraser-Liggett C.M."/>
            <person name="Steinsland H."/>
            <person name="Whittam T.S."/>
            <person name="Whittam B."/>
            <person name="Manning S.D."/>
            <person name="Rasko D.A."/>
        </authorList>
    </citation>
    <scope>NUCLEOTIDE SEQUENCE [LARGE SCALE GENOMIC DNA]</scope>
    <source>
        <strain evidence="5 6">DEC2D</strain>
    </source>
</reference>
<dbReference type="SUPFAM" id="SSF103515">
    <property type="entry name" value="Autotransporter"/>
    <property type="match status" value="1"/>
</dbReference>
<comment type="caution">
    <text evidence="5">The sequence shown here is derived from an EMBL/GenBank/DDBJ whole genome shotgun (WGS) entry which is preliminary data.</text>
</comment>
<evidence type="ECO:0000259" key="4">
    <source>
        <dbReference type="PROSITE" id="PS51208"/>
    </source>
</evidence>
<dbReference type="PANTHER" id="PTHR35037">
    <property type="entry name" value="C-TERMINAL REGION OF AIDA-LIKE PROTEIN"/>
    <property type="match status" value="1"/>
</dbReference>
<dbReference type="Gene3D" id="2.160.20.20">
    <property type="match status" value="1"/>
</dbReference>
<evidence type="ECO:0000313" key="6">
    <source>
        <dbReference type="Proteomes" id="UP000005272"/>
    </source>
</evidence>
<proteinExistence type="predicted"/>